<dbReference type="PANTHER" id="PTHR43459">
    <property type="entry name" value="ENOYL-COA HYDRATASE"/>
    <property type="match status" value="1"/>
</dbReference>
<dbReference type="Proteomes" id="UP001336250">
    <property type="component" value="Unassembled WGS sequence"/>
</dbReference>
<dbReference type="InterPro" id="IPR001753">
    <property type="entry name" value="Enoyl-CoA_hydra/iso"/>
</dbReference>
<dbReference type="AlphaFoldDB" id="A0AAW9QFA7"/>
<protein>
    <submittedName>
        <fullName evidence="3">Enoyl-CoA hydratase-related protein</fullName>
    </submittedName>
</protein>
<dbReference type="InterPro" id="IPR014748">
    <property type="entry name" value="Enoyl-CoA_hydra_C"/>
</dbReference>
<keyword evidence="4" id="KW-1185">Reference proteome</keyword>
<evidence type="ECO:0000256" key="1">
    <source>
        <dbReference type="ARBA" id="ARBA00005254"/>
    </source>
</evidence>
<accession>A0AAW9QFA7</accession>
<reference evidence="3 4" key="1">
    <citation type="submission" date="2024-02" db="EMBL/GenBank/DDBJ databases">
        <title>Genome sequence of Aquincola sp. MAHUQ-54.</title>
        <authorList>
            <person name="Huq M.A."/>
        </authorList>
    </citation>
    <scope>NUCLEOTIDE SEQUENCE [LARGE SCALE GENOMIC DNA]</scope>
    <source>
        <strain evidence="3 4">MAHUQ-54</strain>
    </source>
</reference>
<evidence type="ECO:0000313" key="3">
    <source>
        <dbReference type="EMBL" id="MEF7613300.1"/>
    </source>
</evidence>
<dbReference type="GO" id="GO:0003824">
    <property type="term" value="F:catalytic activity"/>
    <property type="evidence" value="ECO:0007669"/>
    <property type="project" value="InterPro"/>
</dbReference>
<organism evidence="3 4">
    <name type="scientific">Aquincola agrisoli</name>
    <dbReference type="NCBI Taxonomy" id="3119538"/>
    <lineage>
        <taxon>Bacteria</taxon>
        <taxon>Pseudomonadati</taxon>
        <taxon>Pseudomonadota</taxon>
        <taxon>Betaproteobacteria</taxon>
        <taxon>Burkholderiales</taxon>
        <taxon>Sphaerotilaceae</taxon>
        <taxon>Aquincola</taxon>
    </lineage>
</organism>
<dbReference type="SUPFAM" id="SSF52096">
    <property type="entry name" value="ClpP/crotonase"/>
    <property type="match status" value="1"/>
</dbReference>
<dbReference type="PANTHER" id="PTHR43459:SF1">
    <property type="entry name" value="EG:BACN32G11.4 PROTEIN"/>
    <property type="match status" value="1"/>
</dbReference>
<dbReference type="Pfam" id="PF00378">
    <property type="entry name" value="ECH_1"/>
    <property type="match status" value="1"/>
</dbReference>
<dbReference type="EMBL" id="JAZIBG010000017">
    <property type="protein sequence ID" value="MEF7613300.1"/>
    <property type="molecule type" value="Genomic_DNA"/>
</dbReference>
<comment type="similarity">
    <text evidence="1 2">Belongs to the enoyl-CoA hydratase/isomerase family.</text>
</comment>
<dbReference type="RefSeq" id="WP_332288244.1">
    <property type="nucleotide sequence ID" value="NZ_JAZIBG010000017.1"/>
</dbReference>
<name>A0AAW9QFA7_9BURK</name>
<dbReference type="InterPro" id="IPR029045">
    <property type="entry name" value="ClpP/crotonase-like_dom_sf"/>
</dbReference>
<dbReference type="CDD" id="cd06558">
    <property type="entry name" value="crotonase-like"/>
    <property type="match status" value="1"/>
</dbReference>
<sequence length="267" mass="28237">MTHSHEAAALVTSRLEDGVLTLSMNAVDNGNAMTVAMSEALALAFEQTAKAQSVQCVVLRSSARHFCTGGSVEDMQAGADLMQGSVEDVRDRLASTLHRVTRATQAIEVPLIAAVDGAAVGAGFDLALMCDIRIASERARFAESFLRLGLISGIGGAWFLSRLVGLSKAMELTFTSEFLDAPAALAHGIVSRVVAPDRLDDEAASLARRIAATPPRALRMAKTLVRESATAPLSTALEMAASMQAMLLCGAEHKNAVDTFLAQQKRR</sequence>
<comment type="caution">
    <text evidence="3">The sequence shown here is derived from an EMBL/GenBank/DDBJ whole genome shotgun (WGS) entry which is preliminary data.</text>
</comment>
<dbReference type="InterPro" id="IPR018376">
    <property type="entry name" value="Enoyl-CoA_hyd/isom_CS"/>
</dbReference>
<dbReference type="Gene3D" id="3.90.226.10">
    <property type="entry name" value="2-enoyl-CoA Hydratase, Chain A, domain 1"/>
    <property type="match status" value="1"/>
</dbReference>
<evidence type="ECO:0000313" key="4">
    <source>
        <dbReference type="Proteomes" id="UP001336250"/>
    </source>
</evidence>
<gene>
    <name evidence="3" type="ORF">V4F39_05200</name>
</gene>
<evidence type="ECO:0000256" key="2">
    <source>
        <dbReference type="RuleBase" id="RU003707"/>
    </source>
</evidence>
<dbReference type="Gene3D" id="1.10.12.10">
    <property type="entry name" value="Lyase 2-enoyl-coa Hydratase, Chain A, domain 2"/>
    <property type="match status" value="1"/>
</dbReference>
<dbReference type="PROSITE" id="PS00166">
    <property type="entry name" value="ENOYL_COA_HYDRATASE"/>
    <property type="match status" value="1"/>
</dbReference>
<proteinExistence type="inferred from homology"/>